<reference evidence="3 4" key="1">
    <citation type="submission" date="2013-11" db="EMBL/GenBank/DDBJ databases">
        <title>Genome sequencing of Stegodyphus mimosarum.</title>
        <authorList>
            <person name="Bechsgaard J."/>
        </authorList>
    </citation>
    <scope>NUCLEOTIDE SEQUENCE [LARGE SCALE GENOMIC DNA]</scope>
</reference>
<dbReference type="InterPro" id="IPR047575">
    <property type="entry name" value="Sm"/>
</dbReference>
<dbReference type="OMA" id="GGHERYG"/>
<dbReference type="EMBL" id="KK119118">
    <property type="protein sequence ID" value="KFM74809.1"/>
    <property type="molecule type" value="Genomic_DNA"/>
</dbReference>
<feature type="non-terminal residue" evidence="3">
    <location>
        <position position="148"/>
    </location>
</feature>
<dbReference type="PROSITE" id="PS52002">
    <property type="entry name" value="SM"/>
    <property type="match status" value="1"/>
</dbReference>
<dbReference type="SUPFAM" id="SSF50182">
    <property type="entry name" value="Sm-like ribonucleoproteins"/>
    <property type="match status" value="1"/>
</dbReference>
<feature type="compositionally biased region" description="Basic residues" evidence="1">
    <location>
        <begin position="106"/>
        <end position="116"/>
    </location>
</feature>
<evidence type="ECO:0000313" key="4">
    <source>
        <dbReference type="Proteomes" id="UP000054359"/>
    </source>
</evidence>
<feature type="compositionally biased region" description="Gly residues" evidence="1">
    <location>
        <begin position="117"/>
        <end position="138"/>
    </location>
</feature>
<dbReference type="STRING" id="407821.A0A087UBS0"/>
<name>A0A087UBS0_STEMI</name>
<dbReference type="InterPro" id="IPR010920">
    <property type="entry name" value="LSM_dom_sf"/>
</dbReference>
<dbReference type="GO" id="GO:0016604">
    <property type="term" value="C:nuclear body"/>
    <property type="evidence" value="ECO:0007669"/>
    <property type="project" value="TreeGrafter"/>
</dbReference>
<evidence type="ECO:0000259" key="2">
    <source>
        <dbReference type="PROSITE" id="PS52002"/>
    </source>
</evidence>
<feature type="domain" description="Sm" evidence="2">
    <location>
        <begin position="12"/>
        <end position="84"/>
    </location>
</feature>
<evidence type="ECO:0000313" key="3">
    <source>
        <dbReference type="EMBL" id="KFM74809.1"/>
    </source>
</evidence>
<gene>
    <name evidence="3" type="ORF">X975_18308</name>
</gene>
<dbReference type="OrthoDB" id="10256176at2759"/>
<dbReference type="GO" id="GO:0071254">
    <property type="term" value="C:cytoplasmic U snRNP body"/>
    <property type="evidence" value="ECO:0007669"/>
    <property type="project" value="TreeGrafter"/>
</dbReference>
<sequence length="148" mass="16162">MAARERAISSKTLISTIEALEGKKAKIEFRDDTKVEGKVESVDAYMNVHMTDVLFIAASGEEKKMKSHLCQGKFIRFIHFPDDADDPIEMTRRRLEELARMPVGRGRGRGRGRGGRGRGGPPRGGGGRFSRGGGGGGSRPRSYSSHDS</sequence>
<dbReference type="GO" id="GO:0071208">
    <property type="term" value="F:histone pre-mRNA DCP binding"/>
    <property type="evidence" value="ECO:0007669"/>
    <property type="project" value="TreeGrafter"/>
</dbReference>
<evidence type="ECO:0000256" key="1">
    <source>
        <dbReference type="SAM" id="MobiDB-lite"/>
    </source>
</evidence>
<organism evidence="3 4">
    <name type="scientific">Stegodyphus mimosarum</name>
    <name type="common">African social velvet spider</name>
    <dbReference type="NCBI Taxonomy" id="407821"/>
    <lineage>
        <taxon>Eukaryota</taxon>
        <taxon>Metazoa</taxon>
        <taxon>Ecdysozoa</taxon>
        <taxon>Arthropoda</taxon>
        <taxon>Chelicerata</taxon>
        <taxon>Arachnida</taxon>
        <taxon>Araneae</taxon>
        <taxon>Araneomorphae</taxon>
        <taxon>Entelegynae</taxon>
        <taxon>Eresoidea</taxon>
        <taxon>Eresidae</taxon>
        <taxon>Stegodyphus</taxon>
    </lineage>
</organism>
<dbReference type="InterPro" id="IPR001163">
    <property type="entry name" value="Sm_dom_euk/arc"/>
</dbReference>
<dbReference type="GO" id="GO:0071209">
    <property type="term" value="F:U7 snRNA binding"/>
    <property type="evidence" value="ECO:0007669"/>
    <property type="project" value="TreeGrafter"/>
</dbReference>
<dbReference type="PANTHER" id="PTHR21196">
    <property type="entry name" value="U7 SNRNA-ASSOCIATED SM-LIKE PROTEIN LSM10"/>
    <property type="match status" value="1"/>
</dbReference>
<protein>
    <submittedName>
        <fullName evidence="3">U7 snRNA-associated Sm-like protein LSm10</fullName>
    </submittedName>
</protein>
<dbReference type="SMART" id="SM00651">
    <property type="entry name" value="Sm"/>
    <property type="match status" value="1"/>
</dbReference>
<dbReference type="PANTHER" id="PTHR21196:SF1">
    <property type="entry name" value="U7 SNRNA-ASSOCIATED SM-LIKE PROTEIN LSM10"/>
    <property type="match status" value="1"/>
</dbReference>
<accession>A0A087UBS0</accession>
<dbReference type="Proteomes" id="UP000054359">
    <property type="component" value="Unassembled WGS sequence"/>
</dbReference>
<dbReference type="InterPro" id="IPR052840">
    <property type="entry name" value="U7_snRNA_Sm-like"/>
</dbReference>
<keyword evidence="4" id="KW-1185">Reference proteome</keyword>
<dbReference type="AlphaFoldDB" id="A0A087UBS0"/>
<feature type="region of interest" description="Disordered" evidence="1">
    <location>
        <begin position="96"/>
        <end position="148"/>
    </location>
</feature>
<proteinExistence type="predicted"/>
<dbReference type="Gene3D" id="2.30.30.100">
    <property type="match status" value="1"/>
</dbReference>
<dbReference type="GO" id="GO:0006398">
    <property type="term" value="P:mRNA 3'-end processing by stem-loop binding and cleavage"/>
    <property type="evidence" value="ECO:0007669"/>
    <property type="project" value="TreeGrafter"/>
</dbReference>
<dbReference type="Pfam" id="PF01423">
    <property type="entry name" value="LSM"/>
    <property type="match status" value="1"/>
</dbReference>